<sequence length="157" mass="18132">MNNEFEVNKQCEQIIYKFLRVLETEMGKVADFFTKDAQFFNFDGREKIREHFSLIETVDHNVNVNLCSNLIIDVLDETHATATNYVTHYVSDPEPRDLKDPGGGSISGELATARSLTRWSWQFKCEGGKWLISKLEYPESILLREDVLNGVRNSLRK</sequence>
<evidence type="ECO:0000259" key="1">
    <source>
        <dbReference type="Pfam" id="PF13577"/>
    </source>
</evidence>
<dbReference type="Pfam" id="PF13577">
    <property type="entry name" value="SnoaL_4"/>
    <property type="match status" value="1"/>
</dbReference>
<evidence type="ECO:0000313" key="3">
    <source>
        <dbReference type="Proteomes" id="UP000316199"/>
    </source>
</evidence>
<protein>
    <recommendedName>
        <fullName evidence="1">SnoaL-like domain-containing protein</fullName>
    </recommendedName>
</protein>
<dbReference type="InterPro" id="IPR032710">
    <property type="entry name" value="NTF2-like_dom_sf"/>
</dbReference>
<proteinExistence type="predicted"/>
<reference evidence="2 3" key="1">
    <citation type="submission" date="2019-02" db="EMBL/GenBank/DDBJ databases">
        <title>Prokaryotic population dynamics and viral predation in marine succession experiment using metagenomics: the confinement effect.</title>
        <authorList>
            <person name="Haro-Moreno J.M."/>
            <person name="Rodriguez-Valera F."/>
            <person name="Lopez-Perez M."/>
        </authorList>
    </citation>
    <scope>NUCLEOTIDE SEQUENCE [LARGE SCALE GENOMIC DNA]</scope>
    <source>
        <strain evidence="2">MED-G157</strain>
    </source>
</reference>
<accession>A0A520RZF4</accession>
<dbReference type="Proteomes" id="UP000316199">
    <property type="component" value="Unassembled WGS sequence"/>
</dbReference>
<comment type="caution">
    <text evidence="2">The sequence shown here is derived from an EMBL/GenBank/DDBJ whole genome shotgun (WGS) entry which is preliminary data.</text>
</comment>
<feature type="domain" description="SnoaL-like" evidence="1">
    <location>
        <begin position="9"/>
        <end position="135"/>
    </location>
</feature>
<name>A0A520RZF4_9GAMM</name>
<dbReference type="SUPFAM" id="SSF54427">
    <property type="entry name" value="NTF2-like"/>
    <property type="match status" value="1"/>
</dbReference>
<dbReference type="Gene3D" id="3.10.450.50">
    <property type="match status" value="1"/>
</dbReference>
<evidence type="ECO:0000313" key="2">
    <source>
        <dbReference type="EMBL" id="RZO75620.1"/>
    </source>
</evidence>
<dbReference type="EMBL" id="SHAG01000029">
    <property type="protein sequence ID" value="RZO75620.1"/>
    <property type="molecule type" value="Genomic_DNA"/>
</dbReference>
<dbReference type="InterPro" id="IPR037401">
    <property type="entry name" value="SnoaL-like"/>
</dbReference>
<organism evidence="2 3">
    <name type="scientific">OM182 bacterium</name>
    <dbReference type="NCBI Taxonomy" id="2510334"/>
    <lineage>
        <taxon>Bacteria</taxon>
        <taxon>Pseudomonadati</taxon>
        <taxon>Pseudomonadota</taxon>
        <taxon>Gammaproteobacteria</taxon>
        <taxon>OMG group</taxon>
        <taxon>OM182 clade</taxon>
    </lineage>
</organism>
<gene>
    <name evidence="2" type="ORF">EVA68_06560</name>
</gene>
<dbReference type="AlphaFoldDB" id="A0A520RZF4"/>